<protein>
    <submittedName>
        <fullName evidence="2">Uncharacterized protein</fullName>
    </submittedName>
</protein>
<feature type="region of interest" description="Disordered" evidence="1">
    <location>
        <begin position="1"/>
        <end position="21"/>
    </location>
</feature>
<dbReference type="EMBL" id="AP018047">
    <property type="protein sequence ID" value="BAX56093.1"/>
    <property type="molecule type" value="Genomic_DNA"/>
</dbReference>
<geneLocation type="plasmid" evidence="3 5">
    <name>unnamed2</name>
</geneLocation>
<dbReference type="Proteomes" id="UP000218676">
    <property type="component" value="Plasmid p91-197-1"/>
</dbReference>
<gene>
    <name evidence="3" type="ORF">IC627_22870</name>
    <name evidence="2" type="ORF">PDPUS_3_00012</name>
</gene>
<sequence length="280" mass="32731">MSSSKRKHPKNLPVSSASARQTAVKKRITELGSRKNEFKKPQFPYCTKRLLLDFASFINNPHGYNNQLHDLYYCQSIIYGLQERQRETCVKVLTVLCSWLEIETNQIGVPKREHMDTITHKAVIARYKKYWGESISLKRYYHTIKLFKMADFLVIDAIFLQDSDILANLDLLDLKDEELPRVYSKAAYKSLTQKFINIFGLHTDDGVMKSKQRSITKRIKAGLQTMWVTWQSFSDTYQWIKRQRANLKRVDPITGEESERYPQGRKIDPSILGGNYITEH</sequence>
<dbReference type="EMBL" id="CP061858">
    <property type="protein sequence ID" value="QOD59097.1"/>
    <property type="molecule type" value="Genomic_DNA"/>
</dbReference>
<proteinExistence type="predicted"/>
<keyword evidence="2" id="KW-0614">Plasmid</keyword>
<evidence type="ECO:0000256" key="1">
    <source>
        <dbReference type="SAM" id="MobiDB-lite"/>
    </source>
</evidence>
<accession>A0A1V1VHI1</accession>
<reference evidence="3 5" key="3">
    <citation type="submission" date="2020-09" db="EMBL/GenBank/DDBJ databases">
        <title>Complete, closed and curated genome sequences of Photobacterium damselae subsp. piscicida isolates from Australia indicate localised evolution and additional plasmid-borne pathogenicity mechanisms.</title>
        <authorList>
            <person name="Baseggio L."/>
            <person name="Silayeva O."/>
            <person name="Buller N."/>
            <person name="Landos M."/>
            <person name="Engelstaedter J."/>
            <person name="Barnes A.C."/>
        </authorList>
    </citation>
    <scope>NUCLEOTIDE SEQUENCE [LARGE SCALE GENOMIC DNA]</scope>
    <source>
        <strain evidence="3 5">AS-16-0540-1</strain>
        <plasmid evidence="3 5">unnamed2</plasmid>
    </source>
</reference>
<dbReference type="Proteomes" id="UP000516656">
    <property type="component" value="Plasmid unnamed2"/>
</dbReference>
<geneLocation type="plasmid" evidence="2 4">
    <name>p91-197-1</name>
</geneLocation>
<evidence type="ECO:0000313" key="3">
    <source>
        <dbReference type="EMBL" id="QOD59097.1"/>
    </source>
</evidence>
<reference evidence="2" key="1">
    <citation type="journal article" date="2017" name="Genome Announc.">
        <title>Whole-Genome Sequence of Photobacterium damselae subsp. piscicida Strain 91-197, Isolated from Hybrid Striped Bass (Morone sp.) in the United States.</title>
        <authorList>
            <person name="Teru Y."/>
            <person name="Hikima J."/>
            <person name="Kono T."/>
            <person name="Sakai M."/>
            <person name="Takano T."/>
            <person name="Hawke J.P."/>
            <person name="Takeyama H."/>
            <person name="Aoki T."/>
        </authorList>
    </citation>
    <scope>NUCLEOTIDE SEQUENCE</scope>
    <source>
        <strain evidence="2">91-197</strain>
        <plasmid evidence="2">p91-197-1</plasmid>
    </source>
</reference>
<evidence type="ECO:0000313" key="4">
    <source>
        <dbReference type="Proteomes" id="UP000218676"/>
    </source>
</evidence>
<feature type="compositionally biased region" description="Basic residues" evidence="1">
    <location>
        <begin position="1"/>
        <end position="10"/>
    </location>
</feature>
<name>A0A1V1VHI1_PHODP</name>
<dbReference type="RefSeq" id="WP_086959634.1">
    <property type="nucleotide sequence ID" value="NZ_AP018047.1"/>
</dbReference>
<evidence type="ECO:0000313" key="5">
    <source>
        <dbReference type="Proteomes" id="UP000516656"/>
    </source>
</evidence>
<dbReference type="AlphaFoldDB" id="A0A1V1VHI1"/>
<reference evidence="4" key="2">
    <citation type="submission" date="2017-05" db="EMBL/GenBank/DDBJ databases">
        <title>Whole genome sequence of fish pathogenic bacteria, Photobacterium damselae subsp. piscicida, strain 91-197, isolated from hybrid striped bass (Morone sp.) in USA.</title>
        <authorList>
            <person name="Teru Y."/>
            <person name="Hikima J."/>
            <person name="Kono T."/>
            <person name="Sakai M."/>
            <person name="Takano T."/>
            <person name="Hawke J.P."/>
            <person name="Takeyama H."/>
            <person name="Aoki T."/>
        </authorList>
    </citation>
    <scope>NUCLEOTIDE SEQUENCE [LARGE SCALE GENOMIC DNA]</scope>
    <source>
        <strain evidence="4">91-197</strain>
        <plasmid evidence="4">p91-197-1</plasmid>
    </source>
</reference>
<evidence type="ECO:0000313" key="2">
    <source>
        <dbReference type="EMBL" id="BAX56093.1"/>
    </source>
</evidence>
<organism evidence="2 4">
    <name type="scientific">Photobacterium damsela subsp. piscicida</name>
    <name type="common">Pasteurella piscicida</name>
    <dbReference type="NCBI Taxonomy" id="38294"/>
    <lineage>
        <taxon>Bacteria</taxon>
        <taxon>Pseudomonadati</taxon>
        <taxon>Pseudomonadota</taxon>
        <taxon>Gammaproteobacteria</taxon>
        <taxon>Vibrionales</taxon>
        <taxon>Vibrionaceae</taxon>
        <taxon>Photobacterium</taxon>
    </lineage>
</organism>